<feature type="region of interest" description="Disordered" evidence="1">
    <location>
        <begin position="1"/>
        <end position="30"/>
    </location>
</feature>
<feature type="domain" description="SF4 helicase" evidence="2">
    <location>
        <begin position="47"/>
        <end position="218"/>
    </location>
</feature>
<sequence>MSPPSAAEEHRPDGPDAEEPGSNGQERQMPGSLAEAAGSLLNARAPVSTLVRVLDEALGGGLHPGRLYLVTAPAGGDGRPGAGGGLLAAGAVRAALFRDAGAVLYAAFGPSVRDIAARVMAGQLRVGYRELREGRLDGAARKAVAELSAGPQAARLLIEDRPGTGAGELAALARQLAGLRLVVVDGVHTVPGLLQHAGGVPQLRRLARDLDIPVLAVAETGDSDGEVLHTVLAPDIVVALTFATDVAGYETGYRPRGDQALVTECDLGLQTKVDIRTDLARARLIGPEFHAERAFGTDEGRRVVDMLTDAAQGLQEEPEGMPEMLVKRLGQLCRGMPETFSGLEFGDLPSEAQQAVVQEWAARPPLPDTDAGRRLGAALDAFYAHAVAHGYDPEAEVPREPRAPSTGRR</sequence>
<dbReference type="Gene3D" id="3.40.50.300">
    <property type="entry name" value="P-loop containing nucleotide triphosphate hydrolases"/>
    <property type="match status" value="1"/>
</dbReference>
<dbReference type="GO" id="GO:0005524">
    <property type="term" value="F:ATP binding"/>
    <property type="evidence" value="ECO:0007669"/>
    <property type="project" value="UniProtKB-KW"/>
</dbReference>
<gene>
    <name evidence="3" type="ORF">pFRL6_405</name>
</gene>
<geneLocation type="plasmid" evidence="3">
    <name>pFRL6</name>
</geneLocation>
<dbReference type="InterPro" id="IPR007694">
    <property type="entry name" value="DNA_helicase_DnaB-like_C"/>
</dbReference>
<keyword evidence="3" id="KW-0067">ATP-binding</keyword>
<dbReference type="GO" id="GO:0003678">
    <property type="term" value="F:DNA helicase activity"/>
    <property type="evidence" value="ECO:0007669"/>
    <property type="project" value="InterPro"/>
</dbReference>
<accession>V9Z7G7</accession>
<dbReference type="GO" id="GO:0006260">
    <property type="term" value="P:DNA replication"/>
    <property type="evidence" value="ECO:0007669"/>
    <property type="project" value="InterPro"/>
</dbReference>
<dbReference type="AlphaFoldDB" id="V9Z7G7"/>
<dbReference type="EMBL" id="KF602051">
    <property type="protein sequence ID" value="AHE40492.1"/>
    <property type="molecule type" value="Genomic_DNA"/>
</dbReference>
<reference evidence="3" key="1">
    <citation type="submission" date="2013-09" db="EMBL/GenBank/DDBJ databases">
        <title>Complete nucleotide sequence of Streptomyces linear plasmid pFRL6.</title>
        <authorList>
            <person name="Chen Z."/>
            <person name="Fang P."/>
            <person name="Qin Z."/>
        </authorList>
    </citation>
    <scope>NUCLEOTIDE SEQUENCE</scope>
    <source>
        <plasmid evidence="3">pFRL6</plasmid>
    </source>
</reference>
<name>V9Z7G7_9ACTN</name>
<protein>
    <submittedName>
        <fullName evidence="3">ATP-binding protein</fullName>
    </submittedName>
</protein>
<organism evidence="3">
    <name type="scientific">Streptomyces sp. F12</name>
    <dbReference type="NCBI Taxonomy" id="1436084"/>
    <lineage>
        <taxon>Bacteria</taxon>
        <taxon>Bacillati</taxon>
        <taxon>Actinomycetota</taxon>
        <taxon>Actinomycetes</taxon>
        <taxon>Kitasatosporales</taxon>
        <taxon>Streptomycetaceae</taxon>
        <taxon>Streptomyces</taxon>
    </lineage>
</organism>
<dbReference type="SUPFAM" id="SSF52540">
    <property type="entry name" value="P-loop containing nucleoside triphosphate hydrolases"/>
    <property type="match status" value="1"/>
</dbReference>
<proteinExistence type="predicted"/>
<dbReference type="InterPro" id="IPR027417">
    <property type="entry name" value="P-loop_NTPase"/>
</dbReference>
<evidence type="ECO:0000256" key="1">
    <source>
        <dbReference type="SAM" id="MobiDB-lite"/>
    </source>
</evidence>
<keyword evidence="3" id="KW-0547">Nucleotide-binding</keyword>
<evidence type="ECO:0000259" key="2">
    <source>
        <dbReference type="Pfam" id="PF03796"/>
    </source>
</evidence>
<keyword evidence="3" id="KW-0614">Plasmid</keyword>
<evidence type="ECO:0000313" key="3">
    <source>
        <dbReference type="EMBL" id="AHE40492.1"/>
    </source>
</evidence>
<dbReference type="Pfam" id="PF03796">
    <property type="entry name" value="DnaB_C"/>
    <property type="match status" value="1"/>
</dbReference>
<dbReference type="RefSeq" id="WP_024127728.1">
    <property type="nucleotide sequence ID" value="NC_023286.1"/>
</dbReference>